<gene>
    <name evidence="3" type="ORF">Naga_100002g166</name>
</gene>
<protein>
    <submittedName>
        <fullName evidence="3">Uncharacterized protein</fullName>
    </submittedName>
</protein>
<dbReference type="Proteomes" id="UP000019335">
    <property type="component" value="Chromosome 4"/>
</dbReference>
<keyword evidence="2" id="KW-0732">Signal</keyword>
<evidence type="ECO:0000313" key="4">
    <source>
        <dbReference type="Proteomes" id="UP000019335"/>
    </source>
</evidence>
<evidence type="ECO:0000313" key="3">
    <source>
        <dbReference type="EMBL" id="EWM28764.1"/>
    </source>
</evidence>
<comment type="caution">
    <text evidence="3">The sequence shown here is derived from an EMBL/GenBank/DDBJ whole genome shotgun (WGS) entry which is preliminary data.</text>
</comment>
<organism evidence="3 4">
    <name type="scientific">Nannochloropsis gaditana</name>
    <dbReference type="NCBI Taxonomy" id="72520"/>
    <lineage>
        <taxon>Eukaryota</taxon>
        <taxon>Sar</taxon>
        <taxon>Stramenopiles</taxon>
        <taxon>Ochrophyta</taxon>
        <taxon>Eustigmatophyceae</taxon>
        <taxon>Eustigmatales</taxon>
        <taxon>Monodopsidaceae</taxon>
        <taxon>Nannochloropsis</taxon>
    </lineage>
</organism>
<feature type="chain" id="PRO_5004901536" evidence="2">
    <location>
        <begin position="19"/>
        <end position="512"/>
    </location>
</feature>
<reference evidence="3 4" key="1">
    <citation type="journal article" date="2014" name="Mol. Plant">
        <title>Chromosome Scale Genome Assembly and Transcriptome Profiling of Nannochloropsis gaditana in Nitrogen Depletion.</title>
        <authorList>
            <person name="Corteggiani Carpinelli E."/>
            <person name="Telatin A."/>
            <person name="Vitulo N."/>
            <person name="Forcato C."/>
            <person name="D'Angelo M."/>
            <person name="Schiavon R."/>
            <person name="Vezzi A."/>
            <person name="Giacometti G.M."/>
            <person name="Morosinotto T."/>
            <person name="Valle G."/>
        </authorList>
    </citation>
    <scope>NUCLEOTIDE SEQUENCE [LARGE SCALE GENOMIC DNA]</scope>
    <source>
        <strain evidence="3 4">B-31</strain>
    </source>
</reference>
<name>W7U7A4_9STRA</name>
<feature type="compositionally biased region" description="Basic and acidic residues" evidence="1">
    <location>
        <begin position="447"/>
        <end position="462"/>
    </location>
</feature>
<keyword evidence="4" id="KW-1185">Reference proteome</keyword>
<feature type="compositionally biased region" description="Acidic residues" evidence="1">
    <location>
        <begin position="277"/>
        <end position="289"/>
    </location>
</feature>
<evidence type="ECO:0000256" key="2">
    <source>
        <dbReference type="SAM" id="SignalP"/>
    </source>
</evidence>
<dbReference type="OrthoDB" id="10428818at2759"/>
<evidence type="ECO:0000256" key="1">
    <source>
        <dbReference type="SAM" id="MobiDB-lite"/>
    </source>
</evidence>
<dbReference type="AlphaFoldDB" id="W7U7A4"/>
<feature type="region of interest" description="Disordered" evidence="1">
    <location>
        <begin position="263"/>
        <end position="358"/>
    </location>
</feature>
<sequence length="512" mass="50957">MRRAGLVAALTYAAFAAAEDAAPAVTSLVNGQTADVKSALQNILIQTEDAKPASITLGDAKTPMGISISNQPGEEAIVLVAPDLTVAPKVGQVGCYTIGDDVSKIALLMCEDKDSAATPVPDKEKDGQAFAWVKGTLTNEGPEAICQLKFASNDLKLGMAAIETVPKELENLTPFKLEPQESINYSFLLPIDAKEMAAPLVGIQDTLGPCKMIEKAKEALAAGKLVGGNTLADSGKAASDALAKGSDVAKKAADNANAAAEEALKAAKNSQVATDTENPDYGDDDDGDESTGSSTEMTAKDQLAQSADDSADDDDGDESTGSSTEMTAKDQLAQSADDSADDDGTSGDDGSPTELTAKSAIKGIKDALTGAADATVKAAQEATAATQAAAGGAVDSAQGAAGAAADAAQGAVDSATGGAQAAADSVSGDVLADDDNAEAATAGDTADEAKSAVEKAAGKVKDAAANVPKAANALDMNGDGADDEATSPAPKVGASLVGLFTVAVVVAAQFLL</sequence>
<dbReference type="EMBL" id="AZIL01000274">
    <property type="protein sequence ID" value="EWM28764.1"/>
    <property type="molecule type" value="Genomic_DNA"/>
</dbReference>
<proteinExistence type="predicted"/>
<feature type="region of interest" description="Disordered" evidence="1">
    <location>
        <begin position="383"/>
        <end position="462"/>
    </location>
</feature>
<feature type="compositionally biased region" description="Low complexity" evidence="1">
    <location>
        <begin position="383"/>
        <end position="416"/>
    </location>
</feature>
<feature type="compositionally biased region" description="Acidic residues" evidence="1">
    <location>
        <begin position="309"/>
        <end position="318"/>
    </location>
</feature>
<feature type="signal peptide" evidence="2">
    <location>
        <begin position="1"/>
        <end position="18"/>
    </location>
</feature>
<accession>W7U7A4</accession>